<dbReference type="SUPFAM" id="SSF89260">
    <property type="entry name" value="Collagen-binding domain"/>
    <property type="match status" value="2"/>
</dbReference>
<protein>
    <recommendedName>
        <fullName evidence="1">Peptidase C-terminal archaeal/bacterial domain-containing protein</fullName>
    </recommendedName>
</protein>
<evidence type="ECO:0000313" key="2">
    <source>
        <dbReference type="EMBL" id="PAX57928.1"/>
    </source>
</evidence>
<comment type="caution">
    <text evidence="2">The sequence shown here is derived from an EMBL/GenBank/DDBJ whole genome shotgun (WGS) entry which is preliminary data.</text>
</comment>
<dbReference type="OrthoDB" id="7325981at2"/>
<sequence>MTDLAGNTSAQARDRDIFSQTLSGTVSNLGDTNNFYKFSLSGSSTVNLSLATETSSVGLDVIHDTNSNEQIYTGEIISSQIIDANSQFNNGINLESGEYFVRVWYVDGGEAAYELNLQQNPAGKSTIDLAGNTFSNARVISLNLSNSESRNPITSTYSDWVDQSDRTDIYQFTLDTTNAIADLKATGLGGDIDLRLYNSTGNEIDTSSLVGQPREAITRILPGGTYYIAVDAPFSGEGTQYNLEFGTITYQEPGNEATTAQPLPISLIPSSDPSMLRGKVFLEDTIGAGDIDTWKIASNFSSGSNLTISSSTMNLRNINTVNLNFKLFQDLDGNAQLDAGEEITPSRFDYNSFFATWKFNNLRDSTFGEYYIQASSNSQNSFNYSFNTTLDEIVTSS</sequence>
<dbReference type="Proteomes" id="UP000218238">
    <property type="component" value="Unassembled WGS sequence"/>
</dbReference>
<dbReference type="AlphaFoldDB" id="A0A2A2TL33"/>
<feature type="domain" description="Peptidase C-terminal archaeal/bacterial" evidence="1">
    <location>
        <begin position="167"/>
        <end position="231"/>
    </location>
</feature>
<proteinExistence type="predicted"/>
<dbReference type="EMBL" id="NTFS01000068">
    <property type="protein sequence ID" value="PAX57928.1"/>
    <property type="molecule type" value="Genomic_DNA"/>
</dbReference>
<accession>A0A2A2TL33</accession>
<dbReference type="RefSeq" id="WP_095721319.1">
    <property type="nucleotide sequence ID" value="NZ_NTFS01000068.1"/>
</dbReference>
<dbReference type="InterPro" id="IPR007280">
    <property type="entry name" value="Peptidase_C_arc/bac"/>
</dbReference>
<keyword evidence="3" id="KW-1185">Reference proteome</keyword>
<reference evidence="2 3" key="1">
    <citation type="submission" date="2017-08" db="EMBL/GenBank/DDBJ databases">
        <title>Draft genome sequence of filamentous cyanobacterium Calothrix elsteri CCALA 953.</title>
        <authorList>
            <person name="Gagunashvili A.N."/>
            <person name="Elster J."/>
            <person name="Andresson O.S."/>
        </authorList>
    </citation>
    <scope>NUCLEOTIDE SEQUENCE [LARGE SCALE GENOMIC DNA]</scope>
    <source>
        <strain evidence="2 3">CCALA 953</strain>
    </source>
</reference>
<name>A0A2A2TL33_9CYAN</name>
<dbReference type="Pfam" id="PF04151">
    <property type="entry name" value="PPC"/>
    <property type="match status" value="1"/>
</dbReference>
<dbReference type="Gene3D" id="2.60.120.380">
    <property type="match status" value="2"/>
</dbReference>
<gene>
    <name evidence="2" type="ORF">CK510_08660</name>
</gene>
<evidence type="ECO:0000313" key="3">
    <source>
        <dbReference type="Proteomes" id="UP000218238"/>
    </source>
</evidence>
<evidence type="ECO:0000259" key="1">
    <source>
        <dbReference type="Pfam" id="PF04151"/>
    </source>
</evidence>
<organism evidence="2 3">
    <name type="scientific">Brunnivagina elsteri CCALA 953</name>
    <dbReference type="NCBI Taxonomy" id="987040"/>
    <lineage>
        <taxon>Bacteria</taxon>
        <taxon>Bacillati</taxon>
        <taxon>Cyanobacteriota</taxon>
        <taxon>Cyanophyceae</taxon>
        <taxon>Nostocales</taxon>
        <taxon>Calotrichaceae</taxon>
        <taxon>Brunnivagina</taxon>
    </lineage>
</organism>